<keyword evidence="2" id="KW-1185">Reference proteome</keyword>
<evidence type="ECO:0000313" key="2">
    <source>
        <dbReference type="Proteomes" id="UP001501183"/>
    </source>
</evidence>
<name>A0ABP8PL82_9NOCA</name>
<protein>
    <submittedName>
        <fullName evidence="1">Uncharacterized protein</fullName>
    </submittedName>
</protein>
<reference evidence="2" key="1">
    <citation type="journal article" date="2019" name="Int. J. Syst. Evol. Microbiol.">
        <title>The Global Catalogue of Microorganisms (GCM) 10K type strain sequencing project: providing services to taxonomists for standard genome sequencing and annotation.</title>
        <authorList>
            <consortium name="The Broad Institute Genomics Platform"/>
            <consortium name="The Broad Institute Genome Sequencing Center for Infectious Disease"/>
            <person name="Wu L."/>
            <person name="Ma J."/>
        </authorList>
    </citation>
    <scope>NUCLEOTIDE SEQUENCE [LARGE SCALE GENOMIC DNA]</scope>
    <source>
        <strain evidence="2">JCM 32206</strain>
    </source>
</reference>
<organism evidence="1 2">
    <name type="scientific">Rhodococcus olei</name>
    <dbReference type="NCBI Taxonomy" id="2161675"/>
    <lineage>
        <taxon>Bacteria</taxon>
        <taxon>Bacillati</taxon>
        <taxon>Actinomycetota</taxon>
        <taxon>Actinomycetes</taxon>
        <taxon>Mycobacteriales</taxon>
        <taxon>Nocardiaceae</taxon>
        <taxon>Rhodococcus</taxon>
    </lineage>
</organism>
<gene>
    <name evidence="1" type="ORF">GCM10023094_48810</name>
</gene>
<comment type="caution">
    <text evidence="1">The sequence shown here is derived from an EMBL/GenBank/DDBJ whole genome shotgun (WGS) entry which is preliminary data.</text>
</comment>
<sequence length="87" mass="9070">MSPGTICRYCASVTVSAAPESSSMCRIRFRGYVGSTGTKAAPVLATAHTARIDGSDRGRASATTVSGPAPSPISIRANRFDCSSSWW</sequence>
<proteinExistence type="predicted"/>
<evidence type="ECO:0000313" key="1">
    <source>
        <dbReference type="EMBL" id="GAA4488618.1"/>
    </source>
</evidence>
<dbReference type="EMBL" id="BAABFB010000072">
    <property type="protein sequence ID" value="GAA4488618.1"/>
    <property type="molecule type" value="Genomic_DNA"/>
</dbReference>
<dbReference type="Proteomes" id="UP001501183">
    <property type="component" value="Unassembled WGS sequence"/>
</dbReference>
<accession>A0ABP8PL82</accession>